<comment type="similarity">
    <text evidence="2">Belongs to the taffazin family.</text>
</comment>
<evidence type="ECO:0000256" key="4">
    <source>
        <dbReference type="ARBA" id="ARBA00022787"/>
    </source>
</evidence>
<evidence type="ECO:0000256" key="9">
    <source>
        <dbReference type="ARBA" id="ARBA00023315"/>
    </source>
</evidence>
<evidence type="ECO:0000256" key="7">
    <source>
        <dbReference type="ARBA" id="ARBA00023128"/>
    </source>
</evidence>
<evidence type="ECO:0000256" key="5">
    <source>
        <dbReference type="ARBA" id="ARBA00022792"/>
    </source>
</evidence>
<protein>
    <submittedName>
        <fullName evidence="13">Tafazzin isoform 8-like protein</fullName>
    </submittedName>
</protein>
<dbReference type="PANTHER" id="PTHR12497:SF0">
    <property type="entry name" value="TAFAZZIN"/>
    <property type="match status" value="1"/>
</dbReference>
<dbReference type="GeneID" id="31363289"/>
<feature type="domain" description="Phospholipid/glycerol acyltransferase" evidence="12">
    <location>
        <begin position="117"/>
        <end position="224"/>
    </location>
</feature>
<dbReference type="PANTHER" id="PTHR12497">
    <property type="entry name" value="TAZ PROTEIN TAFAZZIN"/>
    <property type="match status" value="1"/>
</dbReference>
<reference evidence="13 14" key="1">
    <citation type="journal article" date="2011" name="Genome Res.">
        <title>Phylogeny-wide analysis of social amoeba genomes highlights ancient origins for complex intercellular communication.</title>
        <authorList>
            <person name="Heidel A.J."/>
            <person name="Lawal H.M."/>
            <person name="Felder M."/>
            <person name="Schilde C."/>
            <person name="Helps N.R."/>
            <person name="Tunggal B."/>
            <person name="Rivero F."/>
            <person name="John U."/>
            <person name="Schleicher M."/>
            <person name="Eichinger L."/>
            <person name="Platzer M."/>
            <person name="Noegel A.A."/>
            <person name="Schaap P."/>
            <person name="Gloeckner G."/>
        </authorList>
    </citation>
    <scope>NUCLEOTIDE SEQUENCE [LARGE SCALE GENOMIC DNA]</scope>
    <source>
        <strain evidence="14">ATCC 26659 / Pp 5 / PN500</strain>
    </source>
</reference>
<keyword evidence="8" id="KW-0472">Membrane</keyword>
<evidence type="ECO:0000313" key="14">
    <source>
        <dbReference type="Proteomes" id="UP000001396"/>
    </source>
</evidence>
<keyword evidence="6" id="KW-0443">Lipid metabolism</keyword>
<dbReference type="GO" id="GO:0047184">
    <property type="term" value="F:1-acylglycerophosphocholine O-acyltransferase activity"/>
    <property type="evidence" value="ECO:0007669"/>
    <property type="project" value="TreeGrafter"/>
</dbReference>
<keyword evidence="9" id="KW-0012">Acyltransferase</keyword>
<dbReference type="SMART" id="SM00563">
    <property type="entry name" value="PlsC"/>
    <property type="match status" value="1"/>
</dbReference>
<dbReference type="GO" id="GO:0005743">
    <property type="term" value="C:mitochondrial inner membrane"/>
    <property type="evidence" value="ECO:0007669"/>
    <property type="project" value="UniProtKB-SubCell"/>
</dbReference>
<proteinExistence type="inferred from homology"/>
<name>D3BH06_HETP5</name>
<evidence type="ECO:0000313" key="13">
    <source>
        <dbReference type="EMBL" id="EFA79390.1"/>
    </source>
</evidence>
<evidence type="ECO:0000256" key="11">
    <source>
        <dbReference type="ARBA" id="ARBA00047906"/>
    </source>
</evidence>
<evidence type="ECO:0000256" key="2">
    <source>
        <dbReference type="ARBA" id="ARBA00010524"/>
    </source>
</evidence>
<evidence type="ECO:0000256" key="6">
    <source>
        <dbReference type="ARBA" id="ARBA00023098"/>
    </source>
</evidence>
<dbReference type="SUPFAM" id="SSF69593">
    <property type="entry name" value="Glycerol-3-phosphate (1)-acyltransferase"/>
    <property type="match status" value="1"/>
</dbReference>
<dbReference type="GO" id="GO:0035965">
    <property type="term" value="P:cardiolipin acyl-chain remodeling"/>
    <property type="evidence" value="ECO:0007669"/>
    <property type="project" value="TreeGrafter"/>
</dbReference>
<dbReference type="AlphaFoldDB" id="D3BH06"/>
<dbReference type="GO" id="GO:0005741">
    <property type="term" value="C:mitochondrial outer membrane"/>
    <property type="evidence" value="ECO:0007669"/>
    <property type="project" value="UniProtKB-SubCell"/>
</dbReference>
<dbReference type="Proteomes" id="UP000001396">
    <property type="component" value="Unassembled WGS sequence"/>
</dbReference>
<organism evidence="13 14">
    <name type="scientific">Heterostelium pallidum (strain ATCC 26659 / Pp 5 / PN500)</name>
    <name type="common">Cellular slime mold</name>
    <name type="synonym">Polysphondylium pallidum</name>
    <dbReference type="NCBI Taxonomy" id="670386"/>
    <lineage>
        <taxon>Eukaryota</taxon>
        <taxon>Amoebozoa</taxon>
        <taxon>Evosea</taxon>
        <taxon>Eumycetozoa</taxon>
        <taxon>Dictyostelia</taxon>
        <taxon>Acytosteliales</taxon>
        <taxon>Acytosteliaceae</taxon>
        <taxon>Heterostelium</taxon>
    </lineage>
</organism>
<evidence type="ECO:0000256" key="1">
    <source>
        <dbReference type="ARBA" id="ARBA00004137"/>
    </source>
</evidence>
<keyword evidence="3" id="KW-0808">Transferase</keyword>
<dbReference type="InterPro" id="IPR002123">
    <property type="entry name" value="Plipid/glycerol_acylTrfase"/>
</dbReference>
<keyword evidence="7" id="KW-0496">Mitochondrion</keyword>
<dbReference type="Gene3D" id="1.25.40.10">
    <property type="entry name" value="Tetratricopeptide repeat domain"/>
    <property type="match status" value="1"/>
</dbReference>
<sequence length="871" mass="101396">MSKLSSRIPPLSTQFIQQKIINLTKYLLALDESERDRDASFARNGNVVLTMHVHENNSINLNIREVEPLDNSEHNIDIDSKQQINQLNKQNNNNNIISNNNNNSNNIDKYSHSLRPIITVSNHIANLDDPIMWGNLGWDIGSKPQNMRWTLGASNILYTNDLYSYFFNLGKCVKTIRGNGIYQEAIDFAIDRLSEGQWVHWGVGRMVAESALSPLILPVYHRGLEQSMPLGKPPIPRIGKHLEFFVGQPFDCEDIIQAFKSDRRIDTTNKNAKSTSQSYSNSNNFILNNNNINDNIKIDLNSTSLLSLQIKYQIESNLTSFEKLIGDAQYQLERGSIFQSIELFSRSIEELTKNLKDDEVKHSIESNIKPLIRYYQTFKKWDHSNMLLDHFDYDVLSTIISHLIFSKQERDDSDVDRLDSLDFLMFARTTVLTTIESIKFNHIGVKCILTNVGGSFLYDIYKQSLASIDPMTIDENDTEAIKYIDLLQKFIIKNFLYNAIDNSEAQRQLSVSKLFLNESSIVEQENESIRLKLAGNEDLLYLLFNYISLINKGSTTDVDSKQFDNILALLKRNSGEALNGYSVFMIRYLVNRVLYNYNFEEFGNRLDKFSEIKQQLDNNWCEIETSRERLQSYSNFVKSVLNSDQPEETSLLIMDRFVSMFLEKVKGDPNELEHLKQIGIDLTRIIREMEDEHLNKRSSKQPEKMLIEAKRLYRNDEKEKSLELVNSIIINNDNHLNEVVMNLKANIMYDKRKFEEAISCARQSIELYDKQGKDKNEESPANELPWVFIDNNIIIAKCLTHFRKYREAEQLFSNYFYRNDYYHQKDDIQCYSETLDYLIKQNNSNNTNNNINSIFKDKNERLKSELKFYSN</sequence>
<gene>
    <name evidence="13" type="ORF">PPL_07808</name>
</gene>
<comment type="subcellular location">
    <subcellularLocation>
        <location evidence="1">Mitochondrion inner membrane</location>
        <topology evidence="1">Peripheral membrane protein</topology>
        <orientation evidence="1">Intermembrane side</orientation>
    </subcellularLocation>
    <subcellularLocation>
        <location evidence="10">Mitochondrion outer membrane</location>
        <topology evidence="10">Peripheral membrane protein</topology>
        <orientation evidence="10">Intermembrane side</orientation>
    </subcellularLocation>
</comment>
<accession>D3BH06</accession>
<dbReference type="InterPro" id="IPR000872">
    <property type="entry name" value="Tafazzin"/>
</dbReference>
<comment type="catalytic activity">
    <reaction evidence="11">
        <text>1'-[1,2-diacyl-sn-glycero-3-phospho],3'-[1-acyl-sn-glycero-3-phospho]-glycerol + a 1,2-diacyl-sn-glycero-3-phosphocholine = a cardiolipin + a 1-acyl-sn-glycero-3-phosphocholine</text>
        <dbReference type="Rhea" id="RHEA:33731"/>
        <dbReference type="ChEBI" id="CHEBI:57643"/>
        <dbReference type="ChEBI" id="CHEBI:58168"/>
        <dbReference type="ChEBI" id="CHEBI:62237"/>
        <dbReference type="ChEBI" id="CHEBI:64743"/>
    </reaction>
    <physiologicalReaction direction="left-to-right" evidence="11">
        <dbReference type="Rhea" id="RHEA:33732"/>
    </physiologicalReaction>
    <physiologicalReaction direction="right-to-left" evidence="11">
        <dbReference type="Rhea" id="RHEA:33733"/>
    </physiologicalReaction>
</comment>
<keyword evidence="14" id="KW-1185">Reference proteome</keyword>
<dbReference type="GO" id="GO:0007007">
    <property type="term" value="P:inner mitochondrial membrane organization"/>
    <property type="evidence" value="ECO:0007669"/>
    <property type="project" value="TreeGrafter"/>
</dbReference>
<dbReference type="PRINTS" id="PR00979">
    <property type="entry name" value="TAFAZZIN"/>
</dbReference>
<dbReference type="CDD" id="cd07989">
    <property type="entry name" value="LPLAT_AGPAT-like"/>
    <property type="match status" value="1"/>
</dbReference>
<keyword evidence="4" id="KW-1000">Mitochondrion outer membrane</keyword>
<dbReference type="InParanoid" id="D3BH06"/>
<comment type="caution">
    <text evidence="13">The sequence shown here is derived from an EMBL/GenBank/DDBJ whole genome shotgun (WGS) entry which is preliminary data.</text>
</comment>
<evidence type="ECO:0000256" key="10">
    <source>
        <dbReference type="ARBA" id="ARBA00024323"/>
    </source>
</evidence>
<dbReference type="InterPro" id="IPR011990">
    <property type="entry name" value="TPR-like_helical_dom_sf"/>
</dbReference>
<evidence type="ECO:0000259" key="12">
    <source>
        <dbReference type="SMART" id="SM00563"/>
    </source>
</evidence>
<dbReference type="SUPFAM" id="SSF48452">
    <property type="entry name" value="TPR-like"/>
    <property type="match status" value="1"/>
</dbReference>
<dbReference type="EMBL" id="ADBJ01000035">
    <property type="protein sequence ID" value="EFA79390.1"/>
    <property type="molecule type" value="Genomic_DNA"/>
</dbReference>
<evidence type="ECO:0000256" key="8">
    <source>
        <dbReference type="ARBA" id="ARBA00023136"/>
    </source>
</evidence>
<dbReference type="RefSeq" id="XP_020431511.1">
    <property type="nucleotide sequence ID" value="XM_020578642.1"/>
</dbReference>
<evidence type="ECO:0000256" key="3">
    <source>
        <dbReference type="ARBA" id="ARBA00022679"/>
    </source>
</evidence>
<dbReference type="STRING" id="670386.D3BH06"/>
<keyword evidence="5" id="KW-0999">Mitochondrion inner membrane</keyword>